<comment type="pathway">
    <text evidence="2 9">Glycan biosynthesis; glycogen biosynthesis.</text>
</comment>
<feature type="active site" description="Proton donor" evidence="9 10">
    <location>
        <position position="463"/>
    </location>
</feature>
<dbReference type="NCBIfam" id="NF008967">
    <property type="entry name" value="PRK12313.1"/>
    <property type="match status" value="1"/>
</dbReference>
<comment type="function">
    <text evidence="9">Catalyzes the formation of the alpha-1,6-glucosidic linkages in glycogen by scission of a 1,4-alpha-linked oligosaccharide from growing alpha-1,4-glucan chains and the subsequent attachment of the oligosaccharide to the alpha-1,6 position.</text>
</comment>
<evidence type="ECO:0000256" key="10">
    <source>
        <dbReference type="PIRSR" id="PIRSR000463-1"/>
    </source>
</evidence>
<evidence type="ECO:0000256" key="1">
    <source>
        <dbReference type="ARBA" id="ARBA00000826"/>
    </source>
</evidence>
<dbReference type="PIRSF" id="PIRSF000463">
    <property type="entry name" value="GlgB"/>
    <property type="match status" value="1"/>
</dbReference>
<dbReference type="Pfam" id="PF02806">
    <property type="entry name" value="Alpha-amylase_C"/>
    <property type="match status" value="1"/>
</dbReference>
<dbReference type="UniPathway" id="UPA00164"/>
<dbReference type="CDD" id="cd02855">
    <property type="entry name" value="E_set_GBE_prok_N"/>
    <property type="match status" value="1"/>
</dbReference>
<dbReference type="NCBIfam" id="NF003811">
    <property type="entry name" value="PRK05402.1"/>
    <property type="match status" value="1"/>
</dbReference>
<dbReference type="SMART" id="SM00642">
    <property type="entry name" value="Aamy"/>
    <property type="match status" value="1"/>
</dbReference>
<organism evidence="13 14">
    <name type="scientific">Peptidiphaga gingivicola</name>
    <dbReference type="NCBI Taxonomy" id="2741497"/>
    <lineage>
        <taxon>Bacteria</taxon>
        <taxon>Bacillati</taxon>
        <taxon>Actinomycetota</taxon>
        <taxon>Actinomycetes</taxon>
        <taxon>Actinomycetales</taxon>
        <taxon>Actinomycetaceae</taxon>
        <taxon>Peptidiphaga</taxon>
    </lineage>
</organism>
<dbReference type="EMBL" id="LVZK01000002">
    <property type="protein sequence ID" value="OAP85570.1"/>
    <property type="molecule type" value="Genomic_DNA"/>
</dbReference>
<dbReference type="SUPFAM" id="SSF51011">
    <property type="entry name" value="Glycosyl hydrolase domain"/>
    <property type="match status" value="1"/>
</dbReference>
<dbReference type="GO" id="GO:0005829">
    <property type="term" value="C:cytosol"/>
    <property type="evidence" value="ECO:0007669"/>
    <property type="project" value="TreeGrafter"/>
</dbReference>
<evidence type="ECO:0000313" key="13">
    <source>
        <dbReference type="EMBL" id="OAP85570.1"/>
    </source>
</evidence>
<dbReference type="GO" id="GO:0005978">
    <property type="term" value="P:glycogen biosynthetic process"/>
    <property type="evidence" value="ECO:0007669"/>
    <property type="project" value="UniProtKB-UniRule"/>
</dbReference>
<dbReference type="InterPro" id="IPR013780">
    <property type="entry name" value="Glyco_hydro_b"/>
</dbReference>
<dbReference type="SUPFAM" id="SSF51445">
    <property type="entry name" value="(Trans)glycosidases"/>
    <property type="match status" value="1"/>
</dbReference>
<dbReference type="InterPro" id="IPR006407">
    <property type="entry name" value="GlgB"/>
</dbReference>
<dbReference type="NCBIfam" id="TIGR01515">
    <property type="entry name" value="branching_enzym"/>
    <property type="match status" value="1"/>
</dbReference>
<feature type="domain" description="Glycosyl hydrolase family 13 catalytic" evidence="12">
    <location>
        <begin position="258"/>
        <end position="612"/>
    </location>
</feature>
<dbReference type="InterPro" id="IPR037439">
    <property type="entry name" value="Branching_enzy"/>
</dbReference>
<comment type="caution">
    <text evidence="13">The sequence shown here is derived from an EMBL/GenBank/DDBJ whole genome shotgun (WGS) entry which is preliminary data.</text>
</comment>
<dbReference type="Gene3D" id="3.20.20.80">
    <property type="entry name" value="Glycosidases"/>
    <property type="match status" value="1"/>
</dbReference>
<dbReference type="EC" id="2.4.1.18" evidence="9"/>
<dbReference type="GO" id="GO:0043169">
    <property type="term" value="F:cation binding"/>
    <property type="evidence" value="ECO:0007669"/>
    <property type="project" value="InterPro"/>
</dbReference>
<evidence type="ECO:0000256" key="4">
    <source>
        <dbReference type="ARBA" id="ARBA00022600"/>
    </source>
</evidence>
<keyword evidence="5 9" id="KW-0328">Glycosyltransferase</keyword>
<evidence type="ECO:0000256" key="2">
    <source>
        <dbReference type="ARBA" id="ARBA00004964"/>
    </source>
</evidence>
<dbReference type="STRING" id="1823756.A4H34_08195"/>
<keyword evidence="6 9" id="KW-0808">Transferase</keyword>
<feature type="compositionally biased region" description="Basic and acidic residues" evidence="11">
    <location>
        <begin position="751"/>
        <end position="770"/>
    </location>
</feature>
<accession>A0A179B246</accession>
<dbReference type="InterPro" id="IPR013783">
    <property type="entry name" value="Ig-like_fold"/>
</dbReference>
<dbReference type="Pfam" id="PF02922">
    <property type="entry name" value="CBM_48"/>
    <property type="match status" value="1"/>
</dbReference>
<evidence type="ECO:0000256" key="8">
    <source>
        <dbReference type="ARBA" id="ARBA00023277"/>
    </source>
</evidence>
<dbReference type="GO" id="GO:0004553">
    <property type="term" value="F:hydrolase activity, hydrolyzing O-glycosyl compounds"/>
    <property type="evidence" value="ECO:0007669"/>
    <property type="project" value="InterPro"/>
</dbReference>
<comment type="catalytic activity">
    <reaction evidence="1 9">
        <text>Transfers a segment of a (1-&gt;4)-alpha-D-glucan chain to a primary hydroxy group in a similar glucan chain.</text>
        <dbReference type="EC" id="2.4.1.18"/>
    </reaction>
</comment>
<dbReference type="Proteomes" id="UP000078368">
    <property type="component" value="Unassembled WGS sequence"/>
</dbReference>
<dbReference type="SUPFAM" id="SSF81296">
    <property type="entry name" value="E set domains"/>
    <property type="match status" value="1"/>
</dbReference>
<reference evidence="13 14" key="1">
    <citation type="submission" date="2016-04" db="EMBL/GenBank/DDBJ databases">
        <title>Peptidophaga gingivicola gen. nov., sp. nov., isolated from human subgingival plaque.</title>
        <authorList>
            <person name="Beall C.J."/>
            <person name="Mokrzan E.M."/>
            <person name="Griffen A.L."/>
            <person name="Leys E.J."/>
        </authorList>
    </citation>
    <scope>NUCLEOTIDE SEQUENCE [LARGE SCALE GENOMIC DNA]</scope>
    <source>
        <strain evidence="13 14">BA112</strain>
    </source>
</reference>
<dbReference type="InterPro" id="IPR006048">
    <property type="entry name" value="A-amylase/branching_C"/>
</dbReference>
<name>A0A179B246_9ACTO</name>
<dbReference type="InterPro" id="IPR044143">
    <property type="entry name" value="GlgB_N_E_set_prok"/>
</dbReference>
<feature type="compositionally biased region" description="Low complexity" evidence="11">
    <location>
        <begin position="741"/>
        <end position="750"/>
    </location>
</feature>
<dbReference type="FunFam" id="2.60.40.1180:FF:000002">
    <property type="entry name" value="1,4-alpha-glucan branching enzyme GlgB"/>
    <property type="match status" value="1"/>
</dbReference>
<dbReference type="OrthoDB" id="9800174at2"/>
<dbReference type="AlphaFoldDB" id="A0A179B246"/>
<dbReference type="HAMAP" id="MF_00685">
    <property type="entry name" value="GlgB"/>
    <property type="match status" value="1"/>
</dbReference>
<dbReference type="InterPro" id="IPR054169">
    <property type="entry name" value="GlgB_N"/>
</dbReference>
<evidence type="ECO:0000256" key="3">
    <source>
        <dbReference type="ARBA" id="ARBA00009000"/>
    </source>
</evidence>
<keyword evidence="8 9" id="KW-0119">Carbohydrate metabolism</keyword>
<gene>
    <name evidence="9" type="primary">glgB</name>
    <name evidence="13" type="ORF">A4H34_08195</name>
</gene>
<dbReference type="InterPro" id="IPR017853">
    <property type="entry name" value="GH"/>
</dbReference>
<evidence type="ECO:0000256" key="6">
    <source>
        <dbReference type="ARBA" id="ARBA00022679"/>
    </source>
</evidence>
<dbReference type="InterPro" id="IPR006047">
    <property type="entry name" value="GH13_cat_dom"/>
</dbReference>
<dbReference type="Pfam" id="PF00128">
    <property type="entry name" value="Alpha-amylase"/>
    <property type="match status" value="1"/>
</dbReference>
<dbReference type="Pfam" id="PF22019">
    <property type="entry name" value="GlgB_N"/>
    <property type="match status" value="1"/>
</dbReference>
<dbReference type="CDD" id="cd11322">
    <property type="entry name" value="AmyAc_Glg_BE"/>
    <property type="match status" value="1"/>
</dbReference>
<comment type="subunit">
    <text evidence="9">Monomer.</text>
</comment>
<keyword evidence="4 9" id="KW-0321">Glycogen metabolism</keyword>
<dbReference type="FunFam" id="2.60.40.10:FF:000169">
    <property type="entry name" value="1,4-alpha-glucan branching enzyme GlgB"/>
    <property type="match status" value="1"/>
</dbReference>
<evidence type="ECO:0000256" key="7">
    <source>
        <dbReference type="ARBA" id="ARBA00023056"/>
    </source>
</evidence>
<feature type="active site" description="Nucleophile" evidence="9 10">
    <location>
        <position position="410"/>
    </location>
</feature>
<dbReference type="PANTHER" id="PTHR43651:SF3">
    <property type="entry name" value="1,4-ALPHA-GLUCAN-BRANCHING ENZYME"/>
    <property type="match status" value="1"/>
</dbReference>
<dbReference type="PANTHER" id="PTHR43651">
    <property type="entry name" value="1,4-ALPHA-GLUCAN-BRANCHING ENZYME"/>
    <property type="match status" value="1"/>
</dbReference>
<comment type="similarity">
    <text evidence="3 9">Belongs to the glycosyl hydrolase 13 family. GlgB subfamily.</text>
</comment>
<dbReference type="InterPro" id="IPR004193">
    <property type="entry name" value="Glyco_hydro_13_N"/>
</dbReference>
<dbReference type="Gene3D" id="2.60.40.10">
    <property type="entry name" value="Immunoglobulins"/>
    <property type="match status" value="2"/>
</dbReference>
<evidence type="ECO:0000259" key="12">
    <source>
        <dbReference type="SMART" id="SM00642"/>
    </source>
</evidence>
<dbReference type="InterPro" id="IPR014756">
    <property type="entry name" value="Ig_E-set"/>
</dbReference>
<evidence type="ECO:0000256" key="11">
    <source>
        <dbReference type="SAM" id="MobiDB-lite"/>
    </source>
</evidence>
<sequence length="770" mass="86606">MESKAMKETNYVHVDEDLLNAVSNGWYHAPHEVLGAHVEDGWTTIRVLRRLADRVFIETSEGRTEAEHEFNGIWRAVLETAEVPDYRVVAVYGDVEDRGDDPYRFLPTVGELDLYLFSEGRHERLWEALGSHVKTFPSELGDVSGVSFAVWAPNAKSVRVIGDFNGWDGSLHAMRTLGSSGVWEIFIPGALEGQRYKYEIQYNDLSWHQKADPMAQRTEVPPSTASLVTDSRHEWTDDEWMAERASKDPHAGPLSVYEVHLGSWRPGLSYREIAEQLIGHVKYCGFTHVEFMPLAEHPFAPSWGYQVTGYYAPTARYGTPDDLRYLIDELHKAGIGVIVDWVPAHFPKDEWALARFDGTPLYEDPNPLRGEHPDWGTFVFNFGRTEVRNFLVANALYWLQEFHIDGIRVDAVASMLYLDYSREAGQWQPNVFGGRENLEAISFIQEANATAYKTVPGIIMAAEESTSFPGVTGMTEYGGLGFGLKWNMGWMNDTLRYLEEKPINRSWHHGEITFSLVYAFSEQFLLPLSHDEVVHGKGSLYAKMPGDDWQKLAGVRELLAYQWSHPGKQLLFMGQEFAQTDEWNEAIGLQWWLTEEPSHDGVLSLVKRLNEVYKEHSALWSQDFTYKGFEWIDGSDGNHNVISYLRRSADDEDVVVVVCNFAGIPHGNYRVGLPSGGGWEEILNTDGLEYGGSGVGNFGEVKAEEVSWNGRDHSALLELPPFGVIYLTPKAGQKPAKKAAAKASKTAKGSKASDKKPAAKEDEPKKSAKA</sequence>
<dbReference type="FunFam" id="3.20.20.80:FF:000003">
    <property type="entry name" value="1,4-alpha-glucan branching enzyme GlgB"/>
    <property type="match status" value="1"/>
</dbReference>
<dbReference type="Gene3D" id="2.60.40.1180">
    <property type="entry name" value="Golgi alpha-mannosidase II"/>
    <property type="match status" value="1"/>
</dbReference>
<protein>
    <recommendedName>
        <fullName evidence="9">1,4-alpha-glucan branching enzyme GlgB</fullName>
        <ecNumber evidence="9">2.4.1.18</ecNumber>
    </recommendedName>
    <alternativeName>
        <fullName evidence="9">1,4-alpha-D-glucan:1,4-alpha-D-glucan 6-glucosyl-transferase</fullName>
    </alternativeName>
    <alternativeName>
        <fullName evidence="9">Alpha-(1-&gt;4)-glucan branching enzyme</fullName>
    </alternativeName>
    <alternativeName>
        <fullName evidence="9">Glycogen branching enzyme</fullName>
        <shortName evidence="9">BE</shortName>
    </alternativeName>
</protein>
<evidence type="ECO:0000313" key="14">
    <source>
        <dbReference type="Proteomes" id="UP000078368"/>
    </source>
</evidence>
<evidence type="ECO:0000256" key="9">
    <source>
        <dbReference type="HAMAP-Rule" id="MF_00685"/>
    </source>
</evidence>
<keyword evidence="7 9" id="KW-0320">Glycogen biosynthesis</keyword>
<dbReference type="GO" id="GO:0003844">
    <property type="term" value="F:1,4-alpha-glucan branching enzyme activity"/>
    <property type="evidence" value="ECO:0007669"/>
    <property type="project" value="UniProtKB-UniRule"/>
</dbReference>
<proteinExistence type="inferred from homology"/>
<keyword evidence="14" id="KW-1185">Reference proteome</keyword>
<evidence type="ECO:0000256" key="5">
    <source>
        <dbReference type="ARBA" id="ARBA00022676"/>
    </source>
</evidence>
<feature type="region of interest" description="Disordered" evidence="11">
    <location>
        <begin position="736"/>
        <end position="770"/>
    </location>
</feature>